<keyword evidence="3" id="KW-1185">Reference proteome</keyword>
<dbReference type="SUPFAM" id="SSF52799">
    <property type="entry name" value="(Phosphotyrosine protein) phosphatases II"/>
    <property type="match status" value="3"/>
</dbReference>
<accession>A0A0K9PJ95</accession>
<sequence length="1241" mass="140267">MIAMEPEDVMNRRDGSVLGKKTILKSDHFPGCQNKKLTLQIDGAPNYRQVGHVHGVAIPTIDGIRNILNYIGSKKKGKQTRLIWHSLREEPVVYINGRPFVLRDVQKPFNNLEYTGINRARIEQMESRLKEDILLESARYGNTILLTDELPNGQMVDEWEAITEKTVKTSLEVYQEIQLEGYLVDYERIPVTDEKAPKEKDFDILVNRISQADIDTEFIFNCQMGRGRTTTGMVIATLVYLNRTGVSGIPRTNSVGQVSDFGDQVADVLTNSEEARRGEYPVIRSLIRALEGGIEGKKQVDLVIDKCATMQNLRESIVTYGSSILRQPDEKKREASLCVFCEYLERYYFLICFAVYIHNEIPASQSSPNQVSFSDWMKARPELYSILRRLLRRDPMGALGYSSIKYSLTKTDHGRPCEIDIVVATRKGDVLGKKTVLKSDHFPGCQALSLPEKVEGAPNFRGVPGFPVYGVANPTVDGIKNVVRKISDSRNGCPILWHNMREEPVIYINGKPFVLREVERPYKNMLEYSGIDCERVEKMEARLKDDILREACQYEGSIMVINETENNEIVEVWEHVDSEAVQTPLEVYKHLEAEGFPIKYARVPITDGKAPKSSDFDRMAVNICSASKDAAFVFNCQMGRGRTTTGTVIACLLKHRIDYGRPFKMVDKDVFLGNLEESSSDDEDILDSPTSKKTPPAFGIHDILLLRKITRMFDNGVECREVLDAVIDKCSVLQNIREAVLHYRRQLKQQHVEPRVKRFVLNRGAEYLERYLRLIAFSAYLGSEAFDGFCGQGESAIAFKTWLYQRPDLQATKWSVRLRPGRFFTDPGSNPRVHVFEHDDIITEAVVKARNGSVLGKGSILKMYFFPGQRTSDSMHIIGAPHVYKADSYPVYSMSTPTIDGAKEMLSHLGANSTENERTSPKVIVTDLREEAVVYVNGTPFVLRELDQPVDTLKHVGIIGEMVENMEARMKDDILSEIKQSGGRILLHREEFNPVSEHSTVIGYWENVPEDGVKTPAEVYNNLKDEGYNCQYRRIPLTREREALARDVEAIQRCKDLSAGCYLFVSHTGFGGVGYAMAITCLGLNAADRNLMAKTSSGKSSGTDDFSSVAVHSESPSSQFSDDEALKQGEYRDILNLTRVLLHGPKSKVDVDAVLERCSGAGNIRHDILHYKKKFEKCGTGDDETRSTLLDMGIKALRRYFLLITFRSYLFSANPLEIGFASWMKARPELRHLCDNLRFDR</sequence>
<evidence type="ECO:0000313" key="2">
    <source>
        <dbReference type="EMBL" id="KMZ69108.1"/>
    </source>
</evidence>
<dbReference type="Pfam" id="PF14566">
    <property type="entry name" value="PTPlike_phytase"/>
    <property type="match status" value="3"/>
</dbReference>
<name>A0A0K9PJ95_ZOSMR</name>
<comment type="caution">
    <text evidence="2">The sequence shown here is derived from an EMBL/GenBank/DDBJ whole genome shotgun (WGS) entry which is preliminary data.</text>
</comment>
<dbReference type="PANTHER" id="PTHR23339">
    <property type="entry name" value="TYROSINE SPECIFIC PROTEIN PHOSPHATASE AND DUAL SPECIFICITY PROTEIN PHOSPHATASE"/>
    <property type="match status" value="1"/>
</dbReference>
<dbReference type="GO" id="GO:0004725">
    <property type="term" value="F:protein tyrosine phosphatase activity"/>
    <property type="evidence" value="ECO:0000318"/>
    <property type="project" value="GO_Central"/>
</dbReference>
<dbReference type="Gene3D" id="3.90.190.10">
    <property type="entry name" value="Protein tyrosine phosphatase superfamily"/>
    <property type="match status" value="3"/>
</dbReference>
<proteinExistence type="predicted"/>
<evidence type="ECO:0000313" key="3">
    <source>
        <dbReference type="Proteomes" id="UP000036987"/>
    </source>
</evidence>
<dbReference type="FunFam" id="3.90.190.10:FF:000047">
    <property type="entry name" value="Paladin isoform A"/>
    <property type="match status" value="2"/>
</dbReference>
<organism evidence="2 3">
    <name type="scientific">Zostera marina</name>
    <name type="common">Eelgrass</name>
    <dbReference type="NCBI Taxonomy" id="29655"/>
    <lineage>
        <taxon>Eukaryota</taxon>
        <taxon>Viridiplantae</taxon>
        <taxon>Streptophyta</taxon>
        <taxon>Embryophyta</taxon>
        <taxon>Tracheophyta</taxon>
        <taxon>Spermatophyta</taxon>
        <taxon>Magnoliopsida</taxon>
        <taxon>Liliopsida</taxon>
        <taxon>Zosteraceae</taxon>
        <taxon>Zostera</taxon>
    </lineage>
</organism>
<feature type="region of interest" description="Disordered" evidence="1">
    <location>
        <begin position="1094"/>
        <end position="1123"/>
    </location>
</feature>
<dbReference type="GO" id="GO:0005737">
    <property type="term" value="C:cytoplasm"/>
    <property type="evidence" value="ECO:0000318"/>
    <property type="project" value="GO_Central"/>
</dbReference>
<dbReference type="InterPro" id="IPR029021">
    <property type="entry name" value="Prot-tyrosine_phosphatase-like"/>
</dbReference>
<dbReference type="SMART" id="SM01301">
    <property type="entry name" value="PTPlike_phytase"/>
    <property type="match status" value="3"/>
</dbReference>
<feature type="compositionally biased region" description="Polar residues" evidence="1">
    <location>
        <begin position="1094"/>
        <end position="1106"/>
    </location>
</feature>
<reference evidence="3" key="1">
    <citation type="journal article" date="2016" name="Nature">
        <title>The genome of the seagrass Zostera marina reveals angiosperm adaptation to the sea.</title>
        <authorList>
            <person name="Olsen J.L."/>
            <person name="Rouze P."/>
            <person name="Verhelst B."/>
            <person name="Lin Y.-C."/>
            <person name="Bayer T."/>
            <person name="Collen J."/>
            <person name="Dattolo E."/>
            <person name="De Paoli E."/>
            <person name="Dittami S."/>
            <person name="Maumus F."/>
            <person name="Michel G."/>
            <person name="Kersting A."/>
            <person name="Lauritano C."/>
            <person name="Lohaus R."/>
            <person name="Toepel M."/>
            <person name="Tonon T."/>
            <person name="Vanneste K."/>
            <person name="Amirebrahimi M."/>
            <person name="Brakel J."/>
            <person name="Bostroem C."/>
            <person name="Chovatia M."/>
            <person name="Grimwood J."/>
            <person name="Jenkins J.W."/>
            <person name="Jueterbock A."/>
            <person name="Mraz A."/>
            <person name="Stam W.T."/>
            <person name="Tice H."/>
            <person name="Bornberg-Bauer E."/>
            <person name="Green P.J."/>
            <person name="Pearson G.A."/>
            <person name="Procaccini G."/>
            <person name="Duarte C.M."/>
            <person name="Schmutz J."/>
            <person name="Reusch T.B.H."/>
            <person name="Van de Peer Y."/>
        </authorList>
    </citation>
    <scope>NUCLEOTIDE SEQUENCE [LARGE SCALE GENOMIC DNA]</scope>
    <source>
        <strain evidence="3">cv. Finnish</strain>
    </source>
</reference>
<dbReference type="OMA" id="VIPIWEE"/>
<dbReference type="OrthoDB" id="66369at2759"/>
<dbReference type="STRING" id="29655.A0A0K9PJ95"/>
<dbReference type="CDD" id="cd14496">
    <property type="entry name" value="PTP_paladin"/>
    <property type="match status" value="2"/>
</dbReference>
<dbReference type="AlphaFoldDB" id="A0A0K9PJ95"/>
<dbReference type="InterPro" id="IPR050561">
    <property type="entry name" value="PTP"/>
</dbReference>
<protein>
    <submittedName>
        <fullName evidence="2">Paladin</fullName>
    </submittedName>
</protein>
<gene>
    <name evidence="2" type="ORF">ZOSMA_221G00190</name>
</gene>
<dbReference type="EMBL" id="LFYR01000789">
    <property type="protein sequence ID" value="KMZ69108.1"/>
    <property type="molecule type" value="Genomic_DNA"/>
</dbReference>
<dbReference type="Proteomes" id="UP000036987">
    <property type="component" value="Unassembled WGS sequence"/>
</dbReference>
<evidence type="ECO:0000256" key="1">
    <source>
        <dbReference type="SAM" id="MobiDB-lite"/>
    </source>
</evidence>
<dbReference type="GO" id="GO:0005634">
    <property type="term" value="C:nucleus"/>
    <property type="evidence" value="ECO:0000318"/>
    <property type="project" value="GO_Central"/>
</dbReference>
<feature type="compositionally biased region" description="Low complexity" evidence="1">
    <location>
        <begin position="1107"/>
        <end position="1118"/>
    </location>
</feature>